<keyword evidence="1" id="KW-1133">Transmembrane helix</keyword>
<reference evidence="2 3" key="1">
    <citation type="journal article" date="2019" name="Int. J. Syst. Evol. Microbiol.">
        <title>The Global Catalogue of Microorganisms (GCM) 10K type strain sequencing project: providing services to taxonomists for standard genome sequencing and annotation.</title>
        <authorList>
            <consortium name="The Broad Institute Genomics Platform"/>
            <consortium name="The Broad Institute Genome Sequencing Center for Infectious Disease"/>
            <person name="Wu L."/>
            <person name="Ma J."/>
        </authorList>
    </citation>
    <scope>NUCLEOTIDE SEQUENCE [LARGE SCALE GENOMIC DNA]</scope>
    <source>
        <strain evidence="2 3">JCM 14736</strain>
    </source>
</reference>
<name>A0ABN2LQU2_9MICO</name>
<dbReference type="EMBL" id="BAAAOB010000003">
    <property type="protein sequence ID" value="GAA1795463.1"/>
    <property type="molecule type" value="Genomic_DNA"/>
</dbReference>
<gene>
    <name evidence="2" type="ORF">GCM10009768_25660</name>
</gene>
<evidence type="ECO:0000256" key="1">
    <source>
        <dbReference type="SAM" id="Phobius"/>
    </source>
</evidence>
<protein>
    <submittedName>
        <fullName evidence="2">Uncharacterized protein</fullName>
    </submittedName>
</protein>
<dbReference type="Proteomes" id="UP001500851">
    <property type="component" value="Unassembled WGS sequence"/>
</dbReference>
<comment type="caution">
    <text evidence="2">The sequence shown here is derived from an EMBL/GenBank/DDBJ whole genome shotgun (WGS) entry which is preliminary data.</text>
</comment>
<sequence>MPAQEEDLPILIFLAIGALVLVLIVVLGVRSSRRKNRATEPSYGLTAQWDAGQPLLATSSMNAYDGKRQWEIFQQRFVPGTEVPGLPLGDPSGKELPVERGALRVSRVAREVREGYPNARVGFVAYFAPYEQSEFPMALPAGGRGIARVELDGAGVRVLAADGSLAWDAAWADCKVAGREATIRVHNGRSQLEFERDRTPDHRTLEAVLVKYGNYWPMGAV</sequence>
<dbReference type="RefSeq" id="WP_344032799.1">
    <property type="nucleotide sequence ID" value="NZ_BAAAOB010000003.1"/>
</dbReference>
<keyword evidence="3" id="KW-1185">Reference proteome</keyword>
<keyword evidence="1" id="KW-0472">Membrane</keyword>
<evidence type="ECO:0000313" key="2">
    <source>
        <dbReference type="EMBL" id="GAA1795463.1"/>
    </source>
</evidence>
<feature type="transmembrane region" description="Helical" evidence="1">
    <location>
        <begin position="12"/>
        <end position="29"/>
    </location>
</feature>
<accession>A0ABN2LQU2</accession>
<proteinExistence type="predicted"/>
<organism evidence="2 3">
    <name type="scientific">Leucobacter iarius</name>
    <dbReference type="NCBI Taxonomy" id="333963"/>
    <lineage>
        <taxon>Bacteria</taxon>
        <taxon>Bacillati</taxon>
        <taxon>Actinomycetota</taxon>
        <taxon>Actinomycetes</taxon>
        <taxon>Micrococcales</taxon>
        <taxon>Microbacteriaceae</taxon>
        <taxon>Leucobacter</taxon>
    </lineage>
</organism>
<keyword evidence="1" id="KW-0812">Transmembrane</keyword>
<evidence type="ECO:0000313" key="3">
    <source>
        <dbReference type="Proteomes" id="UP001500851"/>
    </source>
</evidence>